<dbReference type="AlphaFoldDB" id="A0A919MUU9"/>
<evidence type="ECO:0000313" key="3">
    <source>
        <dbReference type="Proteomes" id="UP000636960"/>
    </source>
</evidence>
<keyword evidence="3" id="KW-1185">Reference proteome</keyword>
<evidence type="ECO:0000259" key="1">
    <source>
        <dbReference type="Pfam" id="PF03992"/>
    </source>
</evidence>
<proteinExistence type="predicted"/>
<dbReference type="RefSeq" id="WP_203778813.1">
    <property type="nucleotide sequence ID" value="NZ_BOMV01000005.1"/>
</dbReference>
<dbReference type="InterPro" id="IPR007138">
    <property type="entry name" value="ABM_dom"/>
</dbReference>
<dbReference type="Proteomes" id="UP000636960">
    <property type="component" value="Unassembled WGS sequence"/>
</dbReference>
<dbReference type="SUPFAM" id="SSF54909">
    <property type="entry name" value="Dimeric alpha+beta barrel"/>
    <property type="match status" value="2"/>
</dbReference>
<feature type="domain" description="ABM" evidence="1">
    <location>
        <begin position="122"/>
        <end position="189"/>
    </location>
</feature>
<organism evidence="2 3">
    <name type="scientific">Paractinoplanes rishiriensis</name>
    <dbReference type="NCBI Taxonomy" id="1050105"/>
    <lineage>
        <taxon>Bacteria</taxon>
        <taxon>Bacillati</taxon>
        <taxon>Actinomycetota</taxon>
        <taxon>Actinomycetes</taxon>
        <taxon>Micromonosporales</taxon>
        <taxon>Micromonosporaceae</taxon>
        <taxon>Paractinoplanes</taxon>
    </lineage>
</organism>
<protein>
    <recommendedName>
        <fullName evidence="1">ABM domain-containing protein</fullName>
    </recommendedName>
</protein>
<dbReference type="Gene3D" id="3.30.70.100">
    <property type="match status" value="2"/>
</dbReference>
<sequence>MPFIKAGDGYLTVFNMFTCDTPQDQDRIVDEMKDIVNNADYPGWISSTVHAGVDSPGTANYIQWRSLEDLQARYAGARYQNVTVPLFQQISTSVALLKTEVVFSQHHPDLNRIEISPQRDDYTVIIIMDVEPRDQGALVDALGRPDEWLMTVPGYRSHALCRGIDGKFVVLYAQWDSKEHYDVFHHLPESARPADVREARAFSDTIVTRRQANTYRAVHTRSAVPAGRAG</sequence>
<dbReference type="InterPro" id="IPR011008">
    <property type="entry name" value="Dimeric_a/b-barrel"/>
</dbReference>
<accession>A0A919MUU9</accession>
<comment type="caution">
    <text evidence="2">The sequence shown here is derived from an EMBL/GenBank/DDBJ whole genome shotgun (WGS) entry which is preliminary data.</text>
</comment>
<gene>
    <name evidence="2" type="ORF">Ari01nite_04250</name>
</gene>
<evidence type="ECO:0000313" key="2">
    <source>
        <dbReference type="EMBL" id="GIE92960.1"/>
    </source>
</evidence>
<dbReference type="Pfam" id="PF03992">
    <property type="entry name" value="ABM"/>
    <property type="match status" value="1"/>
</dbReference>
<dbReference type="EMBL" id="BOMV01000005">
    <property type="protein sequence ID" value="GIE92960.1"/>
    <property type="molecule type" value="Genomic_DNA"/>
</dbReference>
<reference evidence="2" key="1">
    <citation type="submission" date="2021-01" db="EMBL/GenBank/DDBJ databases">
        <title>Whole genome shotgun sequence of Actinoplanes rishiriensis NBRC 108556.</title>
        <authorList>
            <person name="Komaki H."/>
            <person name="Tamura T."/>
        </authorList>
    </citation>
    <scope>NUCLEOTIDE SEQUENCE</scope>
    <source>
        <strain evidence="2">NBRC 108556</strain>
    </source>
</reference>
<name>A0A919MUU9_9ACTN</name>